<comment type="caution">
    <text evidence="2">The sequence shown here is derived from an EMBL/GenBank/DDBJ whole genome shotgun (WGS) entry which is preliminary data.</text>
</comment>
<accession>A0A0P7ZTR9</accession>
<name>A0A0P7ZTR9_9CYAN</name>
<gene>
    <name evidence="2" type="ORF">HLUCCA11_03445</name>
</gene>
<protein>
    <submittedName>
        <fullName evidence="2">Uncharacterized protein</fullName>
    </submittedName>
</protein>
<dbReference type="Proteomes" id="UP000050465">
    <property type="component" value="Unassembled WGS sequence"/>
</dbReference>
<organism evidence="2 3">
    <name type="scientific">Phormidesmis priestleyi Ana</name>
    <dbReference type="NCBI Taxonomy" id="1666911"/>
    <lineage>
        <taxon>Bacteria</taxon>
        <taxon>Bacillati</taxon>
        <taxon>Cyanobacteriota</taxon>
        <taxon>Cyanophyceae</taxon>
        <taxon>Leptolyngbyales</taxon>
        <taxon>Leptolyngbyaceae</taxon>
        <taxon>Phormidesmis</taxon>
    </lineage>
</organism>
<dbReference type="AlphaFoldDB" id="A0A0P7ZTR9"/>
<dbReference type="EMBL" id="LJZR01000003">
    <property type="protein sequence ID" value="KPQ36984.1"/>
    <property type="molecule type" value="Genomic_DNA"/>
</dbReference>
<proteinExistence type="predicted"/>
<evidence type="ECO:0000256" key="1">
    <source>
        <dbReference type="SAM" id="SignalP"/>
    </source>
</evidence>
<evidence type="ECO:0000313" key="3">
    <source>
        <dbReference type="Proteomes" id="UP000050465"/>
    </source>
</evidence>
<evidence type="ECO:0000313" key="2">
    <source>
        <dbReference type="EMBL" id="KPQ36984.1"/>
    </source>
</evidence>
<feature type="chain" id="PRO_5006147452" evidence="1">
    <location>
        <begin position="25"/>
        <end position="383"/>
    </location>
</feature>
<reference evidence="2 3" key="1">
    <citation type="submission" date="2015-09" db="EMBL/GenBank/DDBJ databases">
        <title>Identification and resolution of microdiversity through metagenomic sequencing of parallel consortia.</title>
        <authorList>
            <person name="Nelson W.C."/>
            <person name="Romine M.F."/>
            <person name="Lindemann S.R."/>
        </authorList>
    </citation>
    <scope>NUCLEOTIDE SEQUENCE [LARGE SCALE GENOMIC DNA]</scope>
    <source>
        <strain evidence="2">Ana</strain>
    </source>
</reference>
<sequence>MVSLRTAGIYASLMILVGSVSAVASSESSTAVSSTSLTMPAEEIAQSTRTPSRWMTRRVQRDLANRLNVAPRSLQVVETTAQTWPDQCFGLARPNERCMGGEIQGWQVQVASGQQMWTYRTDRTGQRLRLEPLLGTADFGRGDFSAEVSQQLLKTVAQQVQQPMANLTVLEVQAAVWDGCLGIFEPDTFCTQIAIAGFRTIVSDGQTSWVYHLSEDGTQIAQNVTASGAQRPISTLFAPIETERESEELAPDIIFQSQLSGDLAGSVQTTALTADGTLYREQSSLRTGGAPVRTVIRQLAPAEVNAFQTVLQQQRLPNLNRMRYLTEAAFADYPTTRLEMPGTRVEYIDLEEESLPVSLKNVIAAWQAIASTSTEAMLPNTSD</sequence>
<feature type="signal peptide" evidence="1">
    <location>
        <begin position="1"/>
        <end position="24"/>
    </location>
</feature>
<dbReference type="STRING" id="1666911.HLUCCA11_03445"/>
<keyword evidence="1" id="KW-0732">Signal</keyword>